<dbReference type="OMA" id="PNIESHH"/>
<evidence type="ECO:0000256" key="7">
    <source>
        <dbReference type="PROSITE-ProRule" id="PRU00042"/>
    </source>
</evidence>
<dbReference type="InterPro" id="IPR036236">
    <property type="entry name" value="Znf_C2H2_sf"/>
</dbReference>
<dbReference type="VEuPathDB" id="FungiDB:SPPG_04423"/>
<dbReference type="GO" id="GO:0045893">
    <property type="term" value="P:positive regulation of DNA-templated transcription"/>
    <property type="evidence" value="ECO:0007669"/>
    <property type="project" value="UniProtKB-ARBA"/>
</dbReference>
<evidence type="ECO:0000256" key="2">
    <source>
        <dbReference type="ARBA" id="ARBA00022723"/>
    </source>
</evidence>
<evidence type="ECO:0000313" key="11">
    <source>
        <dbReference type="Proteomes" id="UP000053201"/>
    </source>
</evidence>
<dbReference type="InParanoid" id="A0A0L0HF57"/>
<name>A0A0L0HF57_SPIPD</name>
<keyword evidence="4 7" id="KW-0863">Zinc-finger</keyword>
<evidence type="ECO:0000256" key="8">
    <source>
        <dbReference type="SAM" id="MobiDB-lite"/>
    </source>
</evidence>
<feature type="compositionally biased region" description="Basic and acidic residues" evidence="8">
    <location>
        <begin position="488"/>
        <end position="498"/>
    </location>
</feature>
<evidence type="ECO:0000313" key="10">
    <source>
        <dbReference type="EMBL" id="KND00081.1"/>
    </source>
</evidence>
<evidence type="ECO:0000256" key="5">
    <source>
        <dbReference type="ARBA" id="ARBA00022833"/>
    </source>
</evidence>
<dbReference type="SMART" id="SM00355">
    <property type="entry name" value="ZnF_C2H2"/>
    <property type="match status" value="3"/>
</dbReference>
<dbReference type="SUPFAM" id="SSF57667">
    <property type="entry name" value="beta-beta-alpha zinc fingers"/>
    <property type="match status" value="2"/>
</dbReference>
<keyword evidence="11" id="KW-1185">Reference proteome</keyword>
<dbReference type="GO" id="GO:0005634">
    <property type="term" value="C:nucleus"/>
    <property type="evidence" value="ECO:0007669"/>
    <property type="project" value="UniProtKB-SubCell"/>
</dbReference>
<dbReference type="PANTHER" id="PTHR24394">
    <property type="entry name" value="ZINC FINGER PROTEIN"/>
    <property type="match status" value="1"/>
</dbReference>
<dbReference type="GO" id="GO:0008270">
    <property type="term" value="F:zinc ion binding"/>
    <property type="evidence" value="ECO:0007669"/>
    <property type="project" value="UniProtKB-KW"/>
</dbReference>
<organism evidence="10 11">
    <name type="scientific">Spizellomyces punctatus (strain DAOM BR117)</name>
    <dbReference type="NCBI Taxonomy" id="645134"/>
    <lineage>
        <taxon>Eukaryota</taxon>
        <taxon>Fungi</taxon>
        <taxon>Fungi incertae sedis</taxon>
        <taxon>Chytridiomycota</taxon>
        <taxon>Chytridiomycota incertae sedis</taxon>
        <taxon>Chytridiomycetes</taxon>
        <taxon>Spizellomycetales</taxon>
        <taxon>Spizellomycetaceae</taxon>
        <taxon>Spizellomyces</taxon>
    </lineage>
</organism>
<dbReference type="AlphaFoldDB" id="A0A0L0HF57"/>
<keyword evidence="6" id="KW-0539">Nucleus</keyword>
<dbReference type="Proteomes" id="UP000053201">
    <property type="component" value="Unassembled WGS sequence"/>
</dbReference>
<dbReference type="Gene3D" id="3.30.160.60">
    <property type="entry name" value="Classic Zinc Finger"/>
    <property type="match status" value="3"/>
</dbReference>
<dbReference type="GO" id="GO:1990837">
    <property type="term" value="F:sequence-specific double-stranded DNA binding"/>
    <property type="evidence" value="ECO:0007669"/>
    <property type="project" value="UniProtKB-ARBA"/>
</dbReference>
<keyword evidence="5" id="KW-0862">Zinc</keyword>
<dbReference type="FunFam" id="3.30.160.60:FF:000303">
    <property type="entry name" value="Zinc finger protein 41"/>
    <property type="match status" value="1"/>
</dbReference>
<dbReference type="InterPro" id="IPR013087">
    <property type="entry name" value="Znf_C2H2_type"/>
</dbReference>
<evidence type="ECO:0000259" key="9">
    <source>
        <dbReference type="PROSITE" id="PS50157"/>
    </source>
</evidence>
<keyword evidence="2" id="KW-0479">Metal-binding</keyword>
<protein>
    <recommendedName>
        <fullName evidence="9">C2H2-type domain-containing protein</fullName>
    </recommendedName>
</protein>
<feature type="domain" description="C2H2-type" evidence="9">
    <location>
        <begin position="182"/>
        <end position="209"/>
    </location>
</feature>
<dbReference type="GeneID" id="27687870"/>
<dbReference type="FunFam" id="3.30.160.60:FF:001732">
    <property type="entry name" value="Zgc:162936"/>
    <property type="match status" value="1"/>
</dbReference>
<dbReference type="PROSITE" id="PS00028">
    <property type="entry name" value="ZINC_FINGER_C2H2_1"/>
    <property type="match status" value="2"/>
</dbReference>
<feature type="compositionally biased region" description="Basic and acidic residues" evidence="8">
    <location>
        <begin position="135"/>
        <end position="148"/>
    </location>
</feature>
<keyword evidence="3" id="KW-0677">Repeat</keyword>
<dbReference type="PANTHER" id="PTHR24394:SF44">
    <property type="entry name" value="ZINC FINGER PROTEIN 271-LIKE"/>
    <property type="match status" value="1"/>
</dbReference>
<comment type="subcellular location">
    <subcellularLocation>
        <location evidence="1">Nucleus</location>
    </subcellularLocation>
</comment>
<accession>A0A0L0HF57</accession>
<dbReference type="RefSeq" id="XP_016608120.1">
    <property type="nucleotide sequence ID" value="XM_016752659.1"/>
</dbReference>
<feature type="domain" description="C2H2-type" evidence="9">
    <location>
        <begin position="238"/>
        <end position="265"/>
    </location>
</feature>
<feature type="compositionally biased region" description="Low complexity" evidence="8">
    <location>
        <begin position="122"/>
        <end position="132"/>
    </location>
</feature>
<proteinExistence type="predicted"/>
<dbReference type="eggNOG" id="KOG1721">
    <property type="taxonomic scope" value="Eukaryota"/>
</dbReference>
<dbReference type="GO" id="GO:0000981">
    <property type="term" value="F:DNA-binding transcription factor activity, RNA polymerase II-specific"/>
    <property type="evidence" value="ECO:0007669"/>
    <property type="project" value="TreeGrafter"/>
</dbReference>
<dbReference type="Pfam" id="PF00096">
    <property type="entry name" value="zf-C2H2"/>
    <property type="match status" value="3"/>
</dbReference>
<evidence type="ECO:0000256" key="4">
    <source>
        <dbReference type="ARBA" id="ARBA00022771"/>
    </source>
</evidence>
<dbReference type="STRING" id="645134.A0A0L0HF57"/>
<evidence type="ECO:0000256" key="6">
    <source>
        <dbReference type="ARBA" id="ARBA00023242"/>
    </source>
</evidence>
<evidence type="ECO:0000256" key="1">
    <source>
        <dbReference type="ARBA" id="ARBA00004123"/>
    </source>
</evidence>
<dbReference type="FunFam" id="3.30.160.60:FF:000065">
    <property type="entry name" value="B-cell CLL/lymphoma 6, member B"/>
    <property type="match status" value="1"/>
</dbReference>
<feature type="domain" description="C2H2-type" evidence="9">
    <location>
        <begin position="210"/>
        <end position="237"/>
    </location>
</feature>
<dbReference type="OrthoDB" id="8117402at2759"/>
<feature type="region of interest" description="Disordered" evidence="8">
    <location>
        <begin position="286"/>
        <end position="316"/>
    </location>
</feature>
<feature type="region of interest" description="Disordered" evidence="8">
    <location>
        <begin position="122"/>
        <end position="157"/>
    </location>
</feature>
<feature type="compositionally biased region" description="Low complexity" evidence="8">
    <location>
        <begin position="383"/>
        <end position="400"/>
    </location>
</feature>
<feature type="region of interest" description="Disordered" evidence="8">
    <location>
        <begin position="478"/>
        <end position="510"/>
    </location>
</feature>
<sequence>MLIVAQVLDHWWPLWRSATFEVALGKLLHAFVRPPGKLSTSAALSAFDLCILTRSGDSARIGITVECHVGEFWSCWTLSLHPPILPGMSTDIITLPDNSKSTQGPAAVAAMHAMQAAAAAAHAAHAAHAAQQELSAERQTNDRGHPDEGGNTTSLSNNVVTLDSMDGPHLPLLPHATPDKPYACDKCDQTFSRQHNLKSHSFVHSRERPFTCDVCSQAFSRQHDLKRHQRLHDGVKPYKCPHCHRDFSRLDALNRHMRVEGSSAPCCGLNSFGRISRLTSMGTQVKAKDDSSAASVGSPFAGTLTDAPGTPPTQTHYPYPPPFLTAALPFGMYPPPSMPVTSPAATSAVRSPTASTHHFHMYHKPGEPAINVSRIGAERSADSSLTASPTGTPTSSLSSLPVPPPVSVAKGTMVSAGDLSALIDRNEYLENRVRELEVEVQVERKFRGRREWLETRVRELEIIEKALLTTIMESKDPNLQAGLSGLRKKPDDPNREESPCDVNGVRIANK</sequence>
<gene>
    <name evidence="10" type="ORF">SPPG_04423</name>
</gene>
<dbReference type="PROSITE" id="PS50157">
    <property type="entry name" value="ZINC_FINGER_C2H2_2"/>
    <property type="match status" value="3"/>
</dbReference>
<evidence type="ECO:0000256" key="3">
    <source>
        <dbReference type="ARBA" id="ARBA00022737"/>
    </source>
</evidence>
<feature type="region of interest" description="Disordered" evidence="8">
    <location>
        <begin position="378"/>
        <end position="402"/>
    </location>
</feature>
<dbReference type="GO" id="GO:0005694">
    <property type="term" value="C:chromosome"/>
    <property type="evidence" value="ECO:0007669"/>
    <property type="project" value="UniProtKB-ARBA"/>
</dbReference>
<reference evidence="10 11" key="1">
    <citation type="submission" date="2009-08" db="EMBL/GenBank/DDBJ databases">
        <title>The Genome Sequence of Spizellomyces punctatus strain DAOM BR117.</title>
        <authorList>
            <consortium name="The Broad Institute Genome Sequencing Platform"/>
            <person name="Russ C."/>
            <person name="Cuomo C."/>
            <person name="Shea T."/>
            <person name="Young S.K."/>
            <person name="Zeng Q."/>
            <person name="Koehrsen M."/>
            <person name="Haas B."/>
            <person name="Borodovsky M."/>
            <person name="Guigo R."/>
            <person name="Alvarado L."/>
            <person name="Berlin A."/>
            <person name="Bochicchio J."/>
            <person name="Borenstein D."/>
            <person name="Chapman S."/>
            <person name="Chen Z."/>
            <person name="Engels R."/>
            <person name="Freedman E."/>
            <person name="Gellesch M."/>
            <person name="Goldberg J."/>
            <person name="Griggs A."/>
            <person name="Gujja S."/>
            <person name="Heiman D."/>
            <person name="Hepburn T."/>
            <person name="Howarth C."/>
            <person name="Jen D."/>
            <person name="Larson L."/>
            <person name="Lewis B."/>
            <person name="Mehta T."/>
            <person name="Park D."/>
            <person name="Pearson M."/>
            <person name="Roberts A."/>
            <person name="Saif S."/>
            <person name="Shenoy N."/>
            <person name="Sisk P."/>
            <person name="Stolte C."/>
            <person name="Sykes S."/>
            <person name="Thomson T."/>
            <person name="Walk T."/>
            <person name="White J."/>
            <person name="Yandava C."/>
            <person name="Burger G."/>
            <person name="Gray M.W."/>
            <person name="Holland P.W.H."/>
            <person name="King N."/>
            <person name="Lang F.B.F."/>
            <person name="Roger A.J."/>
            <person name="Ruiz-Trillo I."/>
            <person name="Lander E."/>
            <person name="Nusbaum C."/>
        </authorList>
    </citation>
    <scope>NUCLEOTIDE SEQUENCE [LARGE SCALE GENOMIC DNA]</scope>
    <source>
        <strain evidence="10 11">DAOM BR117</strain>
    </source>
</reference>
<dbReference type="EMBL" id="KQ257456">
    <property type="protein sequence ID" value="KND00081.1"/>
    <property type="molecule type" value="Genomic_DNA"/>
</dbReference>